<reference evidence="7 8" key="1">
    <citation type="submission" date="2023-08" db="EMBL/GenBank/DDBJ databases">
        <authorList>
            <person name="Palmer J.M."/>
        </authorList>
    </citation>
    <scope>NUCLEOTIDE SEQUENCE [LARGE SCALE GENOMIC DNA]</scope>
    <source>
        <strain evidence="7 8">TWF481</strain>
    </source>
</reference>
<evidence type="ECO:0000313" key="8">
    <source>
        <dbReference type="Proteomes" id="UP001370758"/>
    </source>
</evidence>
<dbReference type="InterPro" id="IPR045863">
    <property type="entry name" value="CorA_TM1_TM2"/>
</dbReference>
<feature type="compositionally biased region" description="Basic and acidic residues" evidence="5">
    <location>
        <begin position="19"/>
        <end position="31"/>
    </location>
</feature>
<feature type="region of interest" description="Disordered" evidence="5">
    <location>
        <begin position="12"/>
        <end position="34"/>
    </location>
</feature>
<accession>A0AAV9WNJ7</accession>
<dbReference type="Proteomes" id="UP001370758">
    <property type="component" value="Unassembled WGS sequence"/>
</dbReference>
<evidence type="ECO:0000256" key="2">
    <source>
        <dbReference type="ARBA" id="ARBA00022692"/>
    </source>
</evidence>
<comment type="caution">
    <text evidence="7">The sequence shown here is derived from an EMBL/GenBank/DDBJ whole genome shotgun (WGS) entry which is preliminary data.</text>
</comment>
<evidence type="ECO:0000256" key="4">
    <source>
        <dbReference type="ARBA" id="ARBA00023136"/>
    </source>
</evidence>
<proteinExistence type="predicted"/>
<evidence type="ECO:0000256" key="6">
    <source>
        <dbReference type="SAM" id="Phobius"/>
    </source>
</evidence>
<protein>
    <submittedName>
        <fullName evidence="7">Uncharacterized protein</fullName>
    </submittedName>
</protein>
<evidence type="ECO:0000256" key="3">
    <source>
        <dbReference type="ARBA" id="ARBA00022989"/>
    </source>
</evidence>
<dbReference type="SUPFAM" id="SSF144083">
    <property type="entry name" value="Magnesium transport protein CorA, transmembrane region"/>
    <property type="match status" value="1"/>
</dbReference>
<feature type="transmembrane region" description="Helical" evidence="6">
    <location>
        <begin position="455"/>
        <end position="475"/>
    </location>
</feature>
<dbReference type="GO" id="GO:0016020">
    <property type="term" value="C:membrane"/>
    <property type="evidence" value="ECO:0007669"/>
    <property type="project" value="UniProtKB-SubCell"/>
</dbReference>
<dbReference type="EMBL" id="JAVHJL010000001">
    <property type="protein sequence ID" value="KAK6511874.1"/>
    <property type="molecule type" value="Genomic_DNA"/>
</dbReference>
<dbReference type="AlphaFoldDB" id="A0AAV9WNJ7"/>
<evidence type="ECO:0000313" key="7">
    <source>
        <dbReference type="EMBL" id="KAK6511874.1"/>
    </source>
</evidence>
<name>A0AAV9WNJ7_9PEZI</name>
<evidence type="ECO:0000256" key="1">
    <source>
        <dbReference type="ARBA" id="ARBA00004141"/>
    </source>
</evidence>
<sequence length="479" mass="53822">MAFPHADLLGAGLAPAETRPGDAGRSLDPRSFEPPNLDIENSICMVEVAETGSVNTFTSLPNPALASWNSSKITARIFIVTTNKDPRDLLAPWIQASMELWPQFLQAHLDGDEGLQRQLHQENTGIFFFNWGRLASQSKEQYDIGKRLLVRKPYRDIGAIGDPLLRNLNHERYYQWPEHPYRKYDMISSSEDGTVLYHAAKECMSFYSEDIGGVFTGILLVDPIRYHRIFDITFDFWYGGFDPRESNQIPCFLDLSVGDETGRGPRDVIFNGQRQALGKFIPTLKRHIGKPTPKDSYMYDLVYMALTQLVCDDITQVLEKMNSTFSTIELSLHDDRILKESLPLWRGQLGCCRNINFHQSELLHHLSEELQKMVTASNALNRNQPPASASASGSNGVIEDEQNAVFARLRTVSLAVDRVNRRGEGVFQALMSSMSIVGSERAIAEAELVLKLTQLAFFFTPLGLIAAIFGMNINVSIEI</sequence>
<keyword evidence="8" id="KW-1185">Reference proteome</keyword>
<gene>
    <name evidence="7" type="ORF">TWF481_000779</name>
</gene>
<keyword evidence="4 6" id="KW-0472">Membrane</keyword>
<comment type="subcellular location">
    <subcellularLocation>
        <location evidence="1">Membrane</location>
        <topology evidence="1">Multi-pass membrane protein</topology>
    </subcellularLocation>
</comment>
<evidence type="ECO:0000256" key="5">
    <source>
        <dbReference type="SAM" id="MobiDB-lite"/>
    </source>
</evidence>
<organism evidence="7 8">
    <name type="scientific">Arthrobotrys musiformis</name>
    <dbReference type="NCBI Taxonomy" id="47236"/>
    <lineage>
        <taxon>Eukaryota</taxon>
        <taxon>Fungi</taxon>
        <taxon>Dikarya</taxon>
        <taxon>Ascomycota</taxon>
        <taxon>Pezizomycotina</taxon>
        <taxon>Orbiliomycetes</taxon>
        <taxon>Orbiliales</taxon>
        <taxon>Orbiliaceae</taxon>
        <taxon>Arthrobotrys</taxon>
    </lineage>
</organism>
<keyword evidence="3 6" id="KW-1133">Transmembrane helix</keyword>
<keyword evidence="2 6" id="KW-0812">Transmembrane</keyword>